<keyword evidence="1" id="KW-0472">Membrane</keyword>
<comment type="caution">
    <text evidence="2">The sequence shown here is derived from an EMBL/GenBank/DDBJ whole genome shotgun (WGS) entry which is preliminary data.</text>
</comment>
<dbReference type="Proteomes" id="UP000060630">
    <property type="component" value="Unassembled WGS sequence"/>
</dbReference>
<gene>
    <name evidence="2" type="ORF">WL29_08210</name>
</gene>
<accession>A0A106PLS6</accession>
<dbReference type="AlphaFoldDB" id="A0A106PLS6"/>
<dbReference type="EMBL" id="LPHD01000214">
    <property type="protein sequence ID" value="KWA70503.1"/>
    <property type="molecule type" value="Genomic_DNA"/>
</dbReference>
<proteinExistence type="predicted"/>
<feature type="transmembrane region" description="Helical" evidence="1">
    <location>
        <begin position="7"/>
        <end position="30"/>
    </location>
</feature>
<keyword evidence="1" id="KW-1133">Transmembrane helix</keyword>
<reference evidence="2 3" key="1">
    <citation type="submission" date="2015-11" db="EMBL/GenBank/DDBJ databases">
        <title>Expanding the genomic diversity of Burkholderia species for the development of highly accurate diagnostics.</title>
        <authorList>
            <person name="Sahl J."/>
            <person name="Keim P."/>
            <person name="Wagner D."/>
        </authorList>
    </citation>
    <scope>NUCLEOTIDE SEQUENCE [LARGE SCALE GENOMIC DNA]</scope>
    <source>
        <strain evidence="2 3">MSMB2087WGS</strain>
    </source>
</reference>
<evidence type="ECO:0000313" key="3">
    <source>
        <dbReference type="Proteomes" id="UP000060630"/>
    </source>
</evidence>
<name>A0A106PLS6_9BURK</name>
<organism evidence="2 3">
    <name type="scientific">Burkholderia ubonensis</name>
    <dbReference type="NCBI Taxonomy" id="101571"/>
    <lineage>
        <taxon>Bacteria</taxon>
        <taxon>Pseudomonadati</taxon>
        <taxon>Pseudomonadota</taxon>
        <taxon>Betaproteobacteria</taxon>
        <taxon>Burkholderiales</taxon>
        <taxon>Burkholderiaceae</taxon>
        <taxon>Burkholderia</taxon>
        <taxon>Burkholderia cepacia complex</taxon>
    </lineage>
</organism>
<keyword evidence="1" id="KW-0812">Transmembrane</keyword>
<evidence type="ECO:0000256" key="1">
    <source>
        <dbReference type="SAM" id="Phobius"/>
    </source>
</evidence>
<sequence length="198" mass="22834">MRTLHDIALLARVSSGCFLCLDSCALGFFVLLQFCLHTRRQLFVFTFFLFRAFPSFPLKMLCHGHFEVVRAINRQIFIRRSGAEVDSDHGAVEHPLYFDERVTTSAAILALESLMTDVIGGDRRLGDDEFTRYSAHRRPDRCERISGVRRGGHRNTLVRNIFFSRTLSVDIFVRHTILTRQLIDHSFSFVGLVIDNWP</sequence>
<evidence type="ECO:0000313" key="2">
    <source>
        <dbReference type="EMBL" id="KWA70503.1"/>
    </source>
</evidence>
<protein>
    <submittedName>
        <fullName evidence="2">Uncharacterized protein</fullName>
    </submittedName>
</protein>